<evidence type="ECO:0000313" key="2">
    <source>
        <dbReference type="EMBL" id="RFN47630.1"/>
    </source>
</evidence>
<dbReference type="Proteomes" id="UP000265631">
    <property type="component" value="Unassembled WGS sequence"/>
</dbReference>
<keyword evidence="1" id="KW-0472">Membrane</keyword>
<dbReference type="AlphaFoldDB" id="A0A395MIQ5"/>
<dbReference type="STRING" id="2594813.A0A395MIQ5"/>
<name>A0A395MIQ5_9HYPO</name>
<evidence type="ECO:0000256" key="1">
    <source>
        <dbReference type="SAM" id="Phobius"/>
    </source>
</evidence>
<organism evidence="2 3">
    <name type="scientific">Fusarium flagelliforme</name>
    <dbReference type="NCBI Taxonomy" id="2675880"/>
    <lineage>
        <taxon>Eukaryota</taxon>
        <taxon>Fungi</taxon>
        <taxon>Dikarya</taxon>
        <taxon>Ascomycota</taxon>
        <taxon>Pezizomycotina</taxon>
        <taxon>Sordariomycetes</taxon>
        <taxon>Hypocreomycetidae</taxon>
        <taxon>Hypocreales</taxon>
        <taxon>Nectriaceae</taxon>
        <taxon>Fusarium</taxon>
        <taxon>Fusarium incarnatum-equiseti species complex</taxon>
    </lineage>
</organism>
<comment type="caution">
    <text evidence="2">The sequence shown here is derived from an EMBL/GenBank/DDBJ whole genome shotgun (WGS) entry which is preliminary data.</text>
</comment>
<reference evidence="2 3" key="1">
    <citation type="journal article" date="2018" name="PLoS Pathog.">
        <title>Evolution of structural diversity of trichothecenes, a family of toxins produced by plant pathogenic and entomopathogenic fungi.</title>
        <authorList>
            <person name="Proctor R.H."/>
            <person name="McCormick S.P."/>
            <person name="Kim H.S."/>
            <person name="Cardoza R.E."/>
            <person name="Stanley A.M."/>
            <person name="Lindo L."/>
            <person name="Kelly A."/>
            <person name="Brown D.W."/>
            <person name="Lee T."/>
            <person name="Vaughan M.M."/>
            <person name="Alexander N.J."/>
            <person name="Busman M."/>
            <person name="Gutierrez S."/>
        </authorList>
    </citation>
    <scope>NUCLEOTIDE SEQUENCE [LARGE SCALE GENOMIC DNA]</scope>
    <source>
        <strain evidence="2 3">NRRL 13405</strain>
    </source>
</reference>
<keyword evidence="1" id="KW-0812">Transmembrane</keyword>
<protein>
    <submittedName>
        <fullName evidence="2">Uncharacterized protein</fullName>
    </submittedName>
</protein>
<accession>A0A395MIQ5</accession>
<gene>
    <name evidence="2" type="ORF">FIE12Z_8087</name>
</gene>
<keyword evidence="1" id="KW-1133">Transmembrane helix</keyword>
<keyword evidence="3" id="KW-1185">Reference proteome</keyword>
<proteinExistence type="predicted"/>
<dbReference type="EMBL" id="PXXK01000241">
    <property type="protein sequence ID" value="RFN47630.1"/>
    <property type="molecule type" value="Genomic_DNA"/>
</dbReference>
<feature type="transmembrane region" description="Helical" evidence="1">
    <location>
        <begin position="181"/>
        <end position="201"/>
    </location>
</feature>
<sequence>MFDLIWKPPRGPPIVKRRPLDKMLPENFKYFRNWGFTIYRTYYGAESDEHWNTLVTILRHQTSLALGLLESEELREDDDEWIKRCGGDKSKWANKVNIVRELFSLFPREDASLLDGLDIAGVREVCAKEHDEATEKMAGAFFKFALVADEAVLKDVANCRFVVKAVDYAWDPRTSRGNPGWIQLFTGDLLALWGVLFAAYLMDTNKYMELVDWDKENDVWFANGFMAPFGDCSQVQIQKTTH</sequence>
<evidence type="ECO:0000313" key="3">
    <source>
        <dbReference type="Proteomes" id="UP000265631"/>
    </source>
</evidence>